<evidence type="ECO:0000313" key="1">
    <source>
        <dbReference type="EMBL" id="PNR50937.1"/>
    </source>
</evidence>
<dbReference type="PaxDb" id="3218-PP1S42_117V6.1"/>
<reference evidence="1 3" key="2">
    <citation type="journal article" date="2018" name="Plant J.">
        <title>The Physcomitrella patens chromosome-scale assembly reveals moss genome structure and evolution.</title>
        <authorList>
            <person name="Lang D."/>
            <person name="Ullrich K.K."/>
            <person name="Murat F."/>
            <person name="Fuchs J."/>
            <person name="Jenkins J."/>
            <person name="Haas F.B."/>
            <person name="Piednoel M."/>
            <person name="Gundlach H."/>
            <person name="Van Bel M."/>
            <person name="Meyberg R."/>
            <person name="Vives C."/>
            <person name="Morata J."/>
            <person name="Symeonidi A."/>
            <person name="Hiss M."/>
            <person name="Muchero W."/>
            <person name="Kamisugi Y."/>
            <person name="Saleh O."/>
            <person name="Blanc G."/>
            <person name="Decker E.L."/>
            <person name="van Gessel N."/>
            <person name="Grimwood J."/>
            <person name="Hayes R.D."/>
            <person name="Graham S.W."/>
            <person name="Gunter L.E."/>
            <person name="McDaniel S.F."/>
            <person name="Hoernstein S.N.W."/>
            <person name="Larsson A."/>
            <person name="Li F.W."/>
            <person name="Perroud P.F."/>
            <person name="Phillips J."/>
            <person name="Ranjan P."/>
            <person name="Rokshar D.S."/>
            <person name="Rothfels C.J."/>
            <person name="Schneider L."/>
            <person name="Shu S."/>
            <person name="Stevenson D.W."/>
            <person name="Thummler F."/>
            <person name="Tillich M."/>
            <person name="Villarreal Aguilar J.C."/>
            <person name="Widiez T."/>
            <person name="Wong G.K."/>
            <person name="Wymore A."/>
            <person name="Zhang Y."/>
            <person name="Zimmer A.D."/>
            <person name="Quatrano R.S."/>
            <person name="Mayer K.F.X."/>
            <person name="Goodstein D."/>
            <person name="Casacuberta J.M."/>
            <person name="Vandepoele K."/>
            <person name="Reski R."/>
            <person name="Cuming A.C."/>
            <person name="Tuskan G.A."/>
            <person name="Maumus F."/>
            <person name="Salse J."/>
            <person name="Schmutz J."/>
            <person name="Rensing S.A."/>
        </authorList>
    </citation>
    <scope>NUCLEOTIDE SEQUENCE [LARGE SCALE GENOMIC DNA]</scope>
    <source>
        <strain evidence="2 3">cv. Gransden 2004</strain>
    </source>
</reference>
<reference evidence="1 3" key="1">
    <citation type="journal article" date="2008" name="Science">
        <title>The Physcomitrella genome reveals evolutionary insights into the conquest of land by plants.</title>
        <authorList>
            <person name="Rensing S."/>
            <person name="Lang D."/>
            <person name="Zimmer A."/>
            <person name="Terry A."/>
            <person name="Salamov A."/>
            <person name="Shapiro H."/>
            <person name="Nishiyama T."/>
            <person name="Perroud P.-F."/>
            <person name="Lindquist E."/>
            <person name="Kamisugi Y."/>
            <person name="Tanahashi T."/>
            <person name="Sakakibara K."/>
            <person name="Fujita T."/>
            <person name="Oishi K."/>
            <person name="Shin-I T."/>
            <person name="Kuroki Y."/>
            <person name="Toyoda A."/>
            <person name="Suzuki Y."/>
            <person name="Hashimoto A."/>
            <person name="Yamaguchi K."/>
            <person name="Sugano A."/>
            <person name="Kohara Y."/>
            <person name="Fujiyama A."/>
            <person name="Anterola A."/>
            <person name="Aoki S."/>
            <person name="Ashton N."/>
            <person name="Barbazuk W.B."/>
            <person name="Barker E."/>
            <person name="Bennetzen J."/>
            <person name="Bezanilla M."/>
            <person name="Blankenship R."/>
            <person name="Cho S.H."/>
            <person name="Dutcher S."/>
            <person name="Estelle M."/>
            <person name="Fawcett J.A."/>
            <person name="Gundlach H."/>
            <person name="Hanada K."/>
            <person name="Heyl A."/>
            <person name="Hicks K.A."/>
            <person name="Hugh J."/>
            <person name="Lohr M."/>
            <person name="Mayer K."/>
            <person name="Melkozernov A."/>
            <person name="Murata T."/>
            <person name="Nelson D."/>
            <person name="Pils B."/>
            <person name="Prigge M."/>
            <person name="Reiss B."/>
            <person name="Renner T."/>
            <person name="Rombauts S."/>
            <person name="Rushton P."/>
            <person name="Sanderfoot A."/>
            <person name="Schween G."/>
            <person name="Shiu S.-H."/>
            <person name="Stueber K."/>
            <person name="Theodoulou F.L."/>
            <person name="Tu H."/>
            <person name="Van de Peer Y."/>
            <person name="Verrier P.J."/>
            <person name="Waters E."/>
            <person name="Wood A."/>
            <person name="Yang L."/>
            <person name="Cove D."/>
            <person name="Cuming A."/>
            <person name="Hasebe M."/>
            <person name="Lucas S."/>
            <person name="Mishler D.B."/>
            <person name="Reski R."/>
            <person name="Grigoriev I."/>
            <person name="Quatrano R.S."/>
            <person name="Boore J.L."/>
        </authorList>
    </citation>
    <scope>NUCLEOTIDE SEQUENCE [LARGE SCALE GENOMIC DNA]</scope>
    <source>
        <strain evidence="2 3">cv. Gransden 2004</strain>
    </source>
</reference>
<reference evidence="2" key="3">
    <citation type="submission" date="2020-12" db="UniProtKB">
        <authorList>
            <consortium name="EnsemblPlants"/>
        </authorList>
    </citation>
    <scope>IDENTIFICATION</scope>
</reference>
<name>A0A2K1KAY4_PHYPA</name>
<protein>
    <submittedName>
        <fullName evidence="1 2">Uncharacterized protein</fullName>
    </submittedName>
</protein>
<gene>
    <name evidence="1" type="ORF">PHYPA_010123</name>
</gene>
<dbReference type="Gramene" id="Pp3c7_8270V3.1">
    <property type="protein sequence ID" value="PAC:32925155.CDS.1"/>
    <property type="gene ID" value="Pp3c7_8270"/>
</dbReference>
<evidence type="ECO:0000313" key="3">
    <source>
        <dbReference type="Proteomes" id="UP000006727"/>
    </source>
</evidence>
<accession>A0A2K1KAY4</accession>
<keyword evidence="3" id="KW-1185">Reference proteome</keyword>
<dbReference type="InParanoid" id="A0A2K1KAY4"/>
<organism evidence="1">
    <name type="scientific">Physcomitrium patens</name>
    <name type="common">Spreading-leaved earth moss</name>
    <name type="synonym">Physcomitrella patens</name>
    <dbReference type="NCBI Taxonomy" id="3218"/>
    <lineage>
        <taxon>Eukaryota</taxon>
        <taxon>Viridiplantae</taxon>
        <taxon>Streptophyta</taxon>
        <taxon>Embryophyta</taxon>
        <taxon>Bryophyta</taxon>
        <taxon>Bryophytina</taxon>
        <taxon>Bryopsida</taxon>
        <taxon>Funariidae</taxon>
        <taxon>Funariales</taxon>
        <taxon>Funariaceae</taxon>
        <taxon>Physcomitrium</taxon>
    </lineage>
</organism>
<dbReference type="EMBL" id="ABEU02000007">
    <property type="protein sequence ID" value="PNR50937.1"/>
    <property type="molecule type" value="Genomic_DNA"/>
</dbReference>
<dbReference type="EnsemblPlants" id="Pp3c7_8270V3.1">
    <property type="protein sequence ID" value="PAC:32925155.CDS.1"/>
    <property type="gene ID" value="Pp3c7_8270"/>
</dbReference>
<evidence type="ECO:0000313" key="2">
    <source>
        <dbReference type="EnsemblPlants" id="PAC:32925155.CDS.1"/>
    </source>
</evidence>
<dbReference type="Proteomes" id="UP000006727">
    <property type="component" value="Chromosome 7"/>
</dbReference>
<dbReference type="AlphaFoldDB" id="A0A2K1KAY4"/>
<proteinExistence type="predicted"/>
<sequence length="71" mass="7883">MEVPAMEQASFQMMAVDFTSCKEAMDLVEDAKPLNIKKFSSDLSNEVNLLRKDVIDIRTSAQAPMILSASM</sequence>